<feature type="repeat" description="TPR" evidence="3">
    <location>
        <begin position="22"/>
        <end position="55"/>
    </location>
</feature>
<feature type="repeat" description="TPR" evidence="3">
    <location>
        <begin position="368"/>
        <end position="401"/>
    </location>
</feature>
<feature type="repeat" description="TPR" evidence="3">
    <location>
        <begin position="402"/>
        <end position="435"/>
    </location>
</feature>
<dbReference type="Pfam" id="PF07719">
    <property type="entry name" value="TPR_2"/>
    <property type="match status" value="1"/>
</dbReference>
<feature type="repeat" description="TPR" evidence="3">
    <location>
        <begin position="327"/>
        <end position="360"/>
    </location>
</feature>
<dbReference type="SUPFAM" id="SSF48452">
    <property type="entry name" value="TPR-like"/>
    <property type="match status" value="2"/>
</dbReference>
<dbReference type="STRING" id="1348612.A0A397HVH3"/>
<dbReference type="InterPro" id="IPR013105">
    <property type="entry name" value="TPR_2"/>
</dbReference>
<dbReference type="Gene3D" id="1.10.510.10">
    <property type="entry name" value="Transferase(Phosphotransferase) domain 1"/>
    <property type="match status" value="2"/>
</dbReference>
<dbReference type="GO" id="GO:0004674">
    <property type="term" value="F:protein serine/threonine kinase activity"/>
    <property type="evidence" value="ECO:0007669"/>
    <property type="project" value="TreeGrafter"/>
</dbReference>
<dbReference type="GO" id="GO:0005524">
    <property type="term" value="F:ATP binding"/>
    <property type="evidence" value="ECO:0007669"/>
    <property type="project" value="InterPro"/>
</dbReference>
<dbReference type="Gene3D" id="1.25.40.10">
    <property type="entry name" value="Tetratricopeptide repeat domain"/>
    <property type="match status" value="5"/>
</dbReference>
<feature type="repeat" description="TPR" evidence="3">
    <location>
        <begin position="436"/>
        <end position="469"/>
    </location>
</feature>
<evidence type="ECO:0000259" key="4">
    <source>
        <dbReference type="PROSITE" id="PS50011"/>
    </source>
</evidence>
<keyword evidence="1" id="KW-0677">Repeat</keyword>
<accession>A0A397HVH3</accession>
<organism evidence="5 6">
    <name type="scientific">Diversispora epigaea</name>
    <dbReference type="NCBI Taxonomy" id="1348612"/>
    <lineage>
        <taxon>Eukaryota</taxon>
        <taxon>Fungi</taxon>
        <taxon>Fungi incertae sedis</taxon>
        <taxon>Mucoromycota</taxon>
        <taxon>Glomeromycotina</taxon>
        <taxon>Glomeromycetes</taxon>
        <taxon>Diversisporales</taxon>
        <taxon>Diversisporaceae</taxon>
        <taxon>Diversispora</taxon>
    </lineage>
</organism>
<dbReference type="Pfam" id="PF00515">
    <property type="entry name" value="TPR_1"/>
    <property type="match status" value="1"/>
</dbReference>
<comment type="caution">
    <text evidence="5">The sequence shown here is derived from an EMBL/GenBank/DDBJ whole genome shotgun (WGS) entry which is preliminary data.</text>
</comment>
<reference evidence="5 6" key="1">
    <citation type="submission" date="2018-08" db="EMBL/GenBank/DDBJ databases">
        <title>Genome and evolution of the arbuscular mycorrhizal fungus Diversispora epigaea (formerly Glomus versiforme) and its bacterial endosymbionts.</title>
        <authorList>
            <person name="Sun X."/>
            <person name="Fei Z."/>
            <person name="Harrison M."/>
        </authorList>
    </citation>
    <scope>NUCLEOTIDE SEQUENCE [LARGE SCALE GENOMIC DNA]</scope>
    <source>
        <strain evidence="5 6">IT104</strain>
    </source>
</reference>
<dbReference type="EMBL" id="PQFF01000291">
    <property type="protein sequence ID" value="RHZ65123.1"/>
    <property type="molecule type" value="Genomic_DNA"/>
</dbReference>
<feature type="repeat" description="TPR" evidence="3">
    <location>
        <begin position="157"/>
        <end position="190"/>
    </location>
</feature>
<feature type="repeat" description="TPR" evidence="3">
    <location>
        <begin position="191"/>
        <end position="224"/>
    </location>
</feature>
<dbReference type="InterPro" id="IPR011009">
    <property type="entry name" value="Kinase-like_dom_sf"/>
</dbReference>
<feature type="domain" description="Protein kinase" evidence="4">
    <location>
        <begin position="597"/>
        <end position="867"/>
    </location>
</feature>
<dbReference type="SUPFAM" id="SSF56112">
    <property type="entry name" value="Protein kinase-like (PK-like)"/>
    <property type="match status" value="2"/>
</dbReference>
<evidence type="ECO:0000256" key="2">
    <source>
        <dbReference type="ARBA" id="ARBA00022803"/>
    </source>
</evidence>
<evidence type="ECO:0000256" key="1">
    <source>
        <dbReference type="ARBA" id="ARBA00022737"/>
    </source>
</evidence>
<dbReference type="Pfam" id="PF13374">
    <property type="entry name" value="TPR_10"/>
    <property type="match status" value="1"/>
</dbReference>
<gene>
    <name evidence="5" type="ORF">Glove_319g116</name>
</gene>
<dbReference type="OrthoDB" id="4062651at2759"/>
<feature type="domain" description="Protein kinase" evidence="4">
    <location>
        <begin position="857"/>
        <end position="1071"/>
    </location>
</feature>
<dbReference type="Pfam" id="PF13414">
    <property type="entry name" value="TPR_11"/>
    <property type="match status" value="1"/>
</dbReference>
<keyword evidence="6" id="KW-1185">Reference proteome</keyword>
<dbReference type="Proteomes" id="UP000266861">
    <property type="component" value="Unassembled WGS sequence"/>
</dbReference>
<proteinExistence type="predicted"/>
<feature type="repeat" description="TPR" evidence="3">
    <location>
        <begin position="56"/>
        <end position="89"/>
    </location>
</feature>
<dbReference type="InterPro" id="IPR000719">
    <property type="entry name" value="Prot_kinase_dom"/>
</dbReference>
<dbReference type="InterPro" id="IPR019734">
    <property type="entry name" value="TPR_rpt"/>
</dbReference>
<dbReference type="PANTHER" id="PTHR44329">
    <property type="entry name" value="SERINE/THREONINE-PROTEIN KINASE TNNI3K-RELATED"/>
    <property type="match status" value="1"/>
</dbReference>
<dbReference type="PRINTS" id="PR00109">
    <property type="entry name" value="TYRKINASE"/>
</dbReference>
<dbReference type="Pfam" id="PF13424">
    <property type="entry name" value="TPR_12"/>
    <property type="match status" value="1"/>
</dbReference>
<protein>
    <recommendedName>
        <fullName evidence="4">Protein kinase domain-containing protein</fullName>
    </recommendedName>
</protein>
<dbReference type="SMART" id="SM00028">
    <property type="entry name" value="TPR"/>
    <property type="match status" value="13"/>
</dbReference>
<dbReference type="PROSITE" id="PS50293">
    <property type="entry name" value="TPR_REGION"/>
    <property type="match status" value="2"/>
</dbReference>
<dbReference type="InterPro" id="IPR011990">
    <property type="entry name" value="TPR-like_helical_dom_sf"/>
</dbReference>
<dbReference type="InterPro" id="IPR051681">
    <property type="entry name" value="Ser/Thr_Kinases-Pseudokinases"/>
</dbReference>
<sequence length="1148" mass="132787">MEAYEDLLADLNGLLNTNPKNVHALRQRGAIYCAIGNYKESLTDLNKSLKIETNNTFALRNRGKVFYKLGKYDEASADFNNSLEIESNNAFITNDKEIYSMIDKYEQAFSNYTKLLEIDPNDVFTLKNRGATCRVLGKCEEWLLYFKTPFDINPSNKWELGDNGEIYLKNGKYYEALANLNKSLEIEPNNIDALKIRGETFYMMGKYDEAFKDLNLILKIEPNNSFALRIRGTIYQFLMKHEESLADLNESLGISPNNVLALRHRGITYRIMYKYNESLADLNKLQEIEPNYIFTRFDQGLIYSKMDKNEKSLVNLNKFLKNCPNDFDAFLRRGDVYYAMDKYNESSADYNKALEILNKLIEIDFNNAFVLYNRGDVYRSLSKYDKALEDMNKSLAINPNHIFALASRGVIYRSLKKYEEALEDLNKVLKKDPNCAWTLAMKGATYYNMEKYEEAFTFLEKSLEIHPYDFFGMDYFERNIDPSRMDLFNYHLNTDWNMDDNLYWGCDVEECEYWDRDVEFATSTEITLGTEVCDECNQPCAQIWVILTKWCQPCNSSRFQNKNWTSNNTKIDDFIQKLQLAADRPYKVIEWIPFNRLRLVKYMTKGGFGSVFSAIWQDGQIRGWDIDDQKWIRVGIQSVALKTINNPTDPISDLLKEIESNIQVVDDPHFIRCLGITQDSKTHNYMMVMEYATSGSLRAYMNANDMDVNEKGRQLWAISKGLYNLHEKNLIHQDFHPGNLLLINGFLSISDFGLCKQENQKSKSKTEKIFGVLPYIAPEVLSGEEYTMASDIYSFGIIACELITGYPPYYKIPHNRNLALKICQGSRPKIPSEVPKIMVRLIEECWDADPKKRPTSKQLFTIINKWLMIDDPHFIRCLGITQDSKTHNYMMVMEYATSGSLRAYMNANDMDVNEKGRQLWAISKGLYNLHEKNLIHQDFHPGNLLLINGFLSISDFGLCKQENQKSKSKTEKIFGVLPYIAPEVLSGEEYTMASDIYSFGIIACELITGYPPYYKIPHNRNLALKICQGSRPKIPSEVPKIMVRLIEECWDADPKKRPTSKQLFTIINKWLMSRAFDKFILPTSTLPSYKLHPEAIYTSRLFDTTSSKPVNASNFMKTLSKSIKSTSEDLCKVSKSVRFSELLGRLTN</sequence>
<name>A0A397HVH3_9GLOM</name>
<dbReference type="AlphaFoldDB" id="A0A397HVH3"/>
<dbReference type="InterPro" id="IPR001245">
    <property type="entry name" value="Ser-Thr/Tyr_kinase_cat_dom"/>
</dbReference>
<dbReference type="Pfam" id="PF07714">
    <property type="entry name" value="PK_Tyr_Ser-Thr"/>
    <property type="match status" value="2"/>
</dbReference>
<dbReference type="PROSITE" id="PS50011">
    <property type="entry name" value="PROTEIN_KINASE_DOM"/>
    <property type="match status" value="2"/>
</dbReference>
<dbReference type="PROSITE" id="PS50005">
    <property type="entry name" value="TPR"/>
    <property type="match status" value="8"/>
</dbReference>
<evidence type="ECO:0000313" key="5">
    <source>
        <dbReference type="EMBL" id="RHZ65123.1"/>
    </source>
</evidence>
<evidence type="ECO:0000256" key="3">
    <source>
        <dbReference type="PROSITE-ProRule" id="PRU00339"/>
    </source>
</evidence>
<keyword evidence="2 3" id="KW-0802">TPR repeat</keyword>
<evidence type="ECO:0000313" key="6">
    <source>
        <dbReference type="Proteomes" id="UP000266861"/>
    </source>
</evidence>